<keyword evidence="2" id="KW-1185">Reference proteome</keyword>
<dbReference type="Pfam" id="PF04801">
    <property type="entry name" value="RPC5"/>
    <property type="match status" value="1"/>
</dbReference>
<name>A0A448YQQ1_BRENA</name>
<evidence type="ECO:0000313" key="1">
    <source>
        <dbReference type="EMBL" id="VEU23270.1"/>
    </source>
</evidence>
<dbReference type="PANTHER" id="PTHR12069:SF0">
    <property type="entry name" value="DNA-DIRECTED RNA POLYMERASE III SUBUNIT RPC5"/>
    <property type="match status" value="1"/>
</dbReference>
<dbReference type="STRING" id="13370.A0A448YQQ1"/>
<dbReference type="GO" id="GO:0042797">
    <property type="term" value="P:tRNA transcription by RNA polymerase III"/>
    <property type="evidence" value="ECO:0007669"/>
    <property type="project" value="TreeGrafter"/>
</dbReference>
<accession>A0A448YQQ1</accession>
<dbReference type="InterPro" id="IPR006886">
    <property type="entry name" value="RNA_pol_III_Rpc5"/>
</dbReference>
<reference evidence="1 2" key="1">
    <citation type="submission" date="2018-12" db="EMBL/GenBank/DDBJ databases">
        <authorList>
            <person name="Tiukova I."/>
            <person name="Dainat J."/>
        </authorList>
    </citation>
    <scope>NUCLEOTIDE SEQUENCE [LARGE SCALE GENOMIC DNA]</scope>
</reference>
<dbReference type="OrthoDB" id="340681at2759"/>
<dbReference type="InParanoid" id="A0A448YQQ1"/>
<sequence>MSLFVPEDPEEPHVTVKQEEEVMEVDELIEEEDIEEEELIEDEDDPIIREIPIHLNPIDDESMKLMLLQYTTRRKQGDNEHKKSSIPDSFRYKPKSQVIELELPFEKDKFFNEDKSKNWNGLKGQLLRGVVNRKDSSGYFMGRIGKDGEVHLSPITGGTTQLRPSFRYIDEVRLKKIQREAEEAKQLARKMPGTLAGSELANEEARKKNATMHVVQMTAKSSNQAIPRLGGALLSKKGEDEEVAETYDVLARGNYDEEAIEGVLDDDGGEVLESKMRQGEYVDVLVGDASEEAVKVSEDGNEGGE</sequence>
<proteinExistence type="predicted"/>
<evidence type="ECO:0000313" key="2">
    <source>
        <dbReference type="Proteomes" id="UP000290900"/>
    </source>
</evidence>
<protein>
    <submittedName>
        <fullName evidence="1">DEKNAAC104394</fullName>
    </submittedName>
</protein>
<dbReference type="GO" id="GO:0005666">
    <property type="term" value="C:RNA polymerase III complex"/>
    <property type="evidence" value="ECO:0007669"/>
    <property type="project" value="TreeGrafter"/>
</dbReference>
<dbReference type="FunCoup" id="A0A448YQQ1">
    <property type="interactions" value="150"/>
</dbReference>
<dbReference type="AlphaFoldDB" id="A0A448YQQ1"/>
<dbReference type="PANTHER" id="PTHR12069">
    <property type="entry name" value="DNA-DIRECTED RNA POLYMERASES III 80 KDA POLYPEPTIDE RNA POLYMERASE III SUBUNIT 5"/>
    <property type="match status" value="1"/>
</dbReference>
<dbReference type="Proteomes" id="UP000290900">
    <property type="component" value="Unassembled WGS sequence"/>
</dbReference>
<dbReference type="EMBL" id="CAACVR010000040">
    <property type="protein sequence ID" value="VEU23270.1"/>
    <property type="molecule type" value="Genomic_DNA"/>
</dbReference>
<organism evidence="1 2">
    <name type="scientific">Brettanomyces naardenensis</name>
    <name type="common">Yeast</name>
    <dbReference type="NCBI Taxonomy" id="13370"/>
    <lineage>
        <taxon>Eukaryota</taxon>
        <taxon>Fungi</taxon>
        <taxon>Dikarya</taxon>
        <taxon>Ascomycota</taxon>
        <taxon>Saccharomycotina</taxon>
        <taxon>Pichiomycetes</taxon>
        <taxon>Pichiales</taxon>
        <taxon>Pichiaceae</taxon>
        <taxon>Brettanomyces</taxon>
    </lineage>
</organism>
<gene>
    <name evidence="1" type="ORF">BRENAR_LOCUS4001</name>
</gene>